<dbReference type="Pfam" id="PF01066">
    <property type="entry name" value="CDP-OH_P_transf"/>
    <property type="match status" value="1"/>
</dbReference>
<keyword evidence="13" id="KW-1208">Phospholipid metabolism</keyword>
<evidence type="ECO:0000256" key="9">
    <source>
        <dbReference type="ARBA" id="ARBA00022989"/>
    </source>
</evidence>
<keyword evidence="9 16" id="KW-1133">Transmembrane helix</keyword>
<dbReference type="EC" id="2.7.8.8" evidence="4"/>
<dbReference type="InterPro" id="IPR043130">
    <property type="entry name" value="CDP-OH_PTrfase_TM_dom"/>
</dbReference>
<keyword evidence="7 15" id="KW-0808">Transferase</keyword>
<dbReference type="InterPro" id="IPR050324">
    <property type="entry name" value="CDP-alcohol_PTase-I"/>
</dbReference>
<comment type="caution">
    <text evidence="17">The sequence shown here is derived from an EMBL/GenBank/DDBJ whole genome shotgun (WGS) entry which is preliminary data.</text>
</comment>
<dbReference type="GO" id="GO:0003882">
    <property type="term" value="F:CDP-diacylglycerol-serine O-phosphatidyltransferase activity"/>
    <property type="evidence" value="ECO:0007669"/>
    <property type="project" value="UniProtKB-EC"/>
</dbReference>
<dbReference type="GO" id="GO:0016020">
    <property type="term" value="C:membrane"/>
    <property type="evidence" value="ECO:0007669"/>
    <property type="project" value="InterPro"/>
</dbReference>
<sequence>MDIILKNIPNTITSLNLLSGLAGIICAFSGNLDISFLLMLAAAVFDFCDGLAARALNAYSAMGKELDSLADSVSFGILPAMMLHRLMVLMTGEATVWTYIPLAIALFSVLRLAKFNVDDRQRENFIGLATPACAMICGSLTYYILHQTDSFLTGWAHGNIFIPVLSVILSALLVSEIPMFSMKFKKGTSKDSPIYRQRVSFIGVVVVSAILVLTMGLNWSMTVFMSFIAYIVMNLLSKPLFGK</sequence>
<feature type="transmembrane region" description="Helical" evidence="16">
    <location>
        <begin position="125"/>
        <end position="145"/>
    </location>
</feature>
<dbReference type="PANTHER" id="PTHR14269">
    <property type="entry name" value="CDP-DIACYLGLYCEROL--GLYCEROL-3-PHOSPHATE 3-PHOSPHATIDYLTRANSFERASE-RELATED"/>
    <property type="match status" value="1"/>
</dbReference>
<evidence type="ECO:0000256" key="16">
    <source>
        <dbReference type="SAM" id="Phobius"/>
    </source>
</evidence>
<evidence type="ECO:0000256" key="10">
    <source>
        <dbReference type="ARBA" id="ARBA00023098"/>
    </source>
</evidence>
<dbReference type="AlphaFoldDB" id="A0A9D9ITE2"/>
<feature type="transmembrane region" description="Helical" evidence="16">
    <location>
        <begin position="94"/>
        <end position="113"/>
    </location>
</feature>
<dbReference type="InterPro" id="IPR000462">
    <property type="entry name" value="CDP-OH_P_trans"/>
</dbReference>
<accession>A0A9D9ITE2</accession>
<evidence type="ECO:0000256" key="6">
    <source>
        <dbReference type="ARBA" id="ARBA00022516"/>
    </source>
</evidence>
<keyword evidence="8 16" id="KW-0812">Transmembrane</keyword>
<dbReference type="InterPro" id="IPR048254">
    <property type="entry name" value="CDP_ALCOHOL_P_TRANSF_CS"/>
</dbReference>
<evidence type="ECO:0000256" key="15">
    <source>
        <dbReference type="RuleBase" id="RU003750"/>
    </source>
</evidence>
<feature type="transmembrane region" description="Helical" evidence="16">
    <location>
        <begin position="160"/>
        <end position="178"/>
    </location>
</feature>
<organism evidence="17 18">
    <name type="scientific">Candidatus Cryptobacteroides excrementipullorum</name>
    <dbReference type="NCBI Taxonomy" id="2840761"/>
    <lineage>
        <taxon>Bacteria</taxon>
        <taxon>Pseudomonadati</taxon>
        <taxon>Bacteroidota</taxon>
        <taxon>Bacteroidia</taxon>
        <taxon>Bacteroidales</taxon>
        <taxon>Candidatus Cryptobacteroides</taxon>
    </lineage>
</organism>
<evidence type="ECO:0000256" key="8">
    <source>
        <dbReference type="ARBA" id="ARBA00022692"/>
    </source>
</evidence>
<evidence type="ECO:0000256" key="4">
    <source>
        <dbReference type="ARBA" id="ARBA00013174"/>
    </source>
</evidence>
<evidence type="ECO:0000256" key="11">
    <source>
        <dbReference type="ARBA" id="ARBA00023136"/>
    </source>
</evidence>
<evidence type="ECO:0000256" key="3">
    <source>
        <dbReference type="ARBA" id="ARBA00010441"/>
    </source>
</evidence>
<dbReference type="PROSITE" id="PS00379">
    <property type="entry name" value="CDP_ALCOHOL_P_TRANSF"/>
    <property type="match status" value="1"/>
</dbReference>
<evidence type="ECO:0000256" key="1">
    <source>
        <dbReference type="ARBA" id="ARBA00000287"/>
    </source>
</evidence>
<evidence type="ECO:0000313" key="17">
    <source>
        <dbReference type="EMBL" id="MBO8478462.1"/>
    </source>
</evidence>
<evidence type="ECO:0000313" key="18">
    <source>
        <dbReference type="Proteomes" id="UP000823771"/>
    </source>
</evidence>
<dbReference type="PANTHER" id="PTHR14269:SF61">
    <property type="entry name" value="CDP-DIACYLGLYCEROL--SERINE O-PHOSPHATIDYLTRANSFERASE"/>
    <property type="match status" value="1"/>
</dbReference>
<gene>
    <name evidence="17" type="primary">pssA</name>
    <name evidence="17" type="ORF">IAB80_06220</name>
</gene>
<dbReference type="InterPro" id="IPR004533">
    <property type="entry name" value="CDP-diaglyc--ser_O-PTrfase"/>
</dbReference>
<protein>
    <recommendedName>
        <fullName evidence="5">CDP-diacylglycerol--serine O-phosphatidyltransferase</fullName>
        <ecNumber evidence="4">2.7.8.8</ecNumber>
    </recommendedName>
    <alternativeName>
        <fullName evidence="14">Phosphatidylserine synthase</fullName>
    </alternativeName>
</protein>
<proteinExistence type="inferred from homology"/>
<keyword evidence="12" id="KW-0594">Phospholipid biosynthesis</keyword>
<keyword evidence="6" id="KW-0444">Lipid biosynthesis</keyword>
<evidence type="ECO:0000256" key="12">
    <source>
        <dbReference type="ARBA" id="ARBA00023209"/>
    </source>
</evidence>
<evidence type="ECO:0000256" key="5">
    <source>
        <dbReference type="ARBA" id="ARBA00017171"/>
    </source>
</evidence>
<evidence type="ECO:0000256" key="14">
    <source>
        <dbReference type="ARBA" id="ARBA00032361"/>
    </source>
</evidence>
<dbReference type="Gene3D" id="1.20.120.1760">
    <property type="match status" value="1"/>
</dbReference>
<feature type="transmembrane region" description="Helical" evidence="16">
    <location>
        <begin position="199"/>
        <end position="217"/>
    </location>
</feature>
<reference evidence="17" key="1">
    <citation type="submission" date="2020-10" db="EMBL/GenBank/DDBJ databases">
        <authorList>
            <person name="Gilroy R."/>
        </authorList>
    </citation>
    <scope>NUCLEOTIDE SEQUENCE</scope>
    <source>
        <strain evidence="17">2478</strain>
    </source>
</reference>
<comment type="catalytic activity">
    <reaction evidence="1">
        <text>a CDP-1,2-diacyl-sn-glycerol + L-serine = a 1,2-diacyl-sn-glycero-3-phospho-L-serine + CMP + H(+)</text>
        <dbReference type="Rhea" id="RHEA:16913"/>
        <dbReference type="ChEBI" id="CHEBI:15378"/>
        <dbReference type="ChEBI" id="CHEBI:33384"/>
        <dbReference type="ChEBI" id="CHEBI:57262"/>
        <dbReference type="ChEBI" id="CHEBI:58332"/>
        <dbReference type="ChEBI" id="CHEBI:60377"/>
        <dbReference type="EC" id="2.7.8.8"/>
    </reaction>
</comment>
<keyword evidence="10" id="KW-0443">Lipid metabolism</keyword>
<dbReference type="GO" id="GO:0008654">
    <property type="term" value="P:phospholipid biosynthetic process"/>
    <property type="evidence" value="ECO:0007669"/>
    <property type="project" value="UniProtKB-KW"/>
</dbReference>
<reference evidence="17" key="2">
    <citation type="journal article" date="2021" name="PeerJ">
        <title>Extensive microbial diversity within the chicken gut microbiome revealed by metagenomics and culture.</title>
        <authorList>
            <person name="Gilroy R."/>
            <person name="Ravi A."/>
            <person name="Getino M."/>
            <person name="Pursley I."/>
            <person name="Horton D.L."/>
            <person name="Alikhan N.F."/>
            <person name="Baker D."/>
            <person name="Gharbi K."/>
            <person name="Hall N."/>
            <person name="Watson M."/>
            <person name="Adriaenssens E.M."/>
            <person name="Foster-Nyarko E."/>
            <person name="Jarju S."/>
            <person name="Secka A."/>
            <person name="Antonio M."/>
            <person name="Oren A."/>
            <person name="Chaudhuri R.R."/>
            <person name="La Ragione R."/>
            <person name="Hildebrand F."/>
            <person name="Pallen M.J."/>
        </authorList>
    </citation>
    <scope>NUCLEOTIDE SEQUENCE</scope>
    <source>
        <strain evidence="17">2478</strain>
    </source>
</reference>
<dbReference type="Proteomes" id="UP000823771">
    <property type="component" value="Unassembled WGS sequence"/>
</dbReference>
<keyword evidence="11 16" id="KW-0472">Membrane</keyword>
<dbReference type="EMBL" id="JADILZ010000054">
    <property type="protein sequence ID" value="MBO8478462.1"/>
    <property type="molecule type" value="Genomic_DNA"/>
</dbReference>
<evidence type="ECO:0000256" key="7">
    <source>
        <dbReference type="ARBA" id="ARBA00022679"/>
    </source>
</evidence>
<dbReference type="GO" id="GO:0012505">
    <property type="term" value="C:endomembrane system"/>
    <property type="evidence" value="ECO:0007669"/>
    <property type="project" value="UniProtKB-SubCell"/>
</dbReference>
<comment type="similarity">
    <text evidence="3 15">Belongs to the CDP-alcohol phosphatidyltransferase class-I family.</text>
</comment>
<comment type="subcellular location">
    <subcellularLocation>
        <location evidence="2">Endomembrane system</location>
        <topology evidence="2">Multi-pass membrane protein</topology>
    </subcellularLocation>
</comment>
<evidence type="ECO:0000256" key="13">
    <source>
        <dbReference type="ARBA" id="ARBA00023264"/>
    </source>
</evidence>
<dbReference type="NCBIfam" id="TIGR00473">
    <property type="entry name" value="pssA"/>
    <property type="match status" value="1"/>
</dbReference>
<evidence type="ECO:0000256" key="2">
    <source>
        <dbReference type="ARBA" id="ARBA00004127"/>
    </source>
</evidence>
<name>A0A9D9ITE2_9BACT</name>